<organism evidence="2 3">
    <name type="scientific">Adineta ricciae</name>
    <name type="common">Rotifer</name>
    <dbReference type="NCBI Taxonomy" id="249248"/>
    <lineage>
        <taxon>Eukaryota</taxon>
        <taxon>Metazoa</taxon>
        <taxon>Spiralia</taxon>
        <taxon>Gnathifera</taxon>
        <taxon>Rotifera</taxon>
        <taxon>Eurotatoria</taxon>
        <taxon>Bdelloidea</taxon>
        <taxon>Adinetida</taxon>
        <taxon>Adinetidae</taxon>
        <taxon>Adineta</taxon>
    </lineage>
</organism>
<dbReference type="Proteomes" id="UP000663852">
    <property type="component" value="Unassembled WGS sequence"/>
</dbReference>
<dbReference type="SUPFAM" id="SSF53474">
    <property type="entry name" value="alpha/beta-Hydrolases"/>
    <property type="match status" value="1"/>
</dbReference>
<accession>A0A813WFF9</accession>
<gene>
    <name evidence="2" type="ORF">EDS130_LOCUS7482</name>
</gene>
<proteinExistence type="predicted"/>
<dbReference type="PANTHER" id="PTHR42972">
    <property type="entry name" value="TOL-PAL SYSTEM PROTEIN TOLB"/>
    <property type="match status" value="1"/>
</dbReference>
<comment type="caution">
    <text evidence="2">The sequence shown here is derived from an EMBL/GenBank/DDBJ whole genome shotgun (WGS) entry which is preliminary data.</text>
</comment>
<dbReference type="OrthoDB" id="6020543at2759"/>
<feature type="chain" id="PRO_5032652439" evidence="1">
    <location>
        <begin position="18"/>
        <end position="392"/>
    </location>
</feature>
<feature type="signal peptide" evidence="1">
    <location>
        <begin position="1"/>
        <end position="17"/>
    </location>
</feature>
<keyword evidence="1" id="KW-0732">Signal</keyword>
<dbReference type="Gene3D" id="3.40.50.1820">
    <property type="entry name" value="alpha/beta hydrolase"/>
    <property type="match status" value="2"/>
</dbReference>
<dbReference type="EMBL" id="CAJNOJ010000023">
    <property type="protein sequence ID" value="CAF0854531.1"/>
    <property type="molecule type" value="Genomic_DNA"/>
</dbReference>
<name>A0A813WFF9_ADIRI</name>
<dbReference type="PANTHER" id="PTHR42972:SF8">
    <property type="entry name" value="POLYHYDROXYBUTYRATE DEPOLYMERASE"/>
    <property type="match status" value="1"/>
</dbReference>
<protein>
    <submittedName>
        <fullName evidence="2">Uncharacterized protein</fullName>
    </submittedName>
</protein>
<evidence type="ECO:0000313" key="2">
    <source>
        <dbReference type="EMBL" id="CAF0854531.1"/>
    </source>
</evidence>
<evidence type="ECO:0000256" key="1">
    <source>
        <dbReference type="SAM" id="SignalP"/>
    </source>
</evidence>
<evidence type="ECO:0000313" key="3">
    <source>
        <dbReference type="Proteomes" id="UP000663852"/>
    </source>
</evidence>
<dbReference type="AlphaFoldDB" id="A0A813WFF9"/>
<reference evidence="2" key="1">
    <citation type="submission" date="2021-02" db="EMBL/GenBank/DDBJ databases">
        <authorList>
            <person name="Nowell W R."/>
        </authorList>
    </citation>
    <scope>NUCLEOTIDE SEQUENCE</scope>
</reference>
<dbReference type="InterPro" id="IPR029058">
    <property type="entry name" value="AB_hydrolase_fold"/>
</dbReference>
<sequence>MWTGICTIVLIASIVQAKPRTDVTVSGISAGGSMATQLHLAFSSEISGCGVVAGPPYYCAQGAMMTAIGACMRGPATSVSANTLQNKLKSYVSSGSADPIANVKNDPVYIFTGQKDGTVIPGVVKVNEQIYSALGANIKTKYDLAANHGFPTENFGGKCDVLYSANYINNCNFNLAYDMLNHIFGGSLVQPPSGTTVPLTGQLITFDQAAFMNPQAVVRSESRATDIFSLWSSWMQTTMALYNPLNYLPSFDLSSLTLPSINLPGTGGVTGASSNAAFGFDSQGYVYFPAACSKGKKCPIHVALHGCKQGKSFIGDVFAKKAGYLEVAELNDIIVLFPQILQSTLNPQNPNGCFDWWGYGSANYANKLGPQMVGVKKMIDTVRSINTASAAK</sequence>